<dbReference type="HOGENOM" id="CLU_055673_0_1_1"/>
<keyword evidence="4" id="KW-1185">Reference proteome</keyword>
<name>S3CS72_OPHP1</name>
<keyword evidence="2" id="KW-0812">Transmembrane</keyword>
<reference evidence="3 4" key="1">
    <citation type="journal article" date="2013" name="BMC Genomics">
        <title>The genome and transcriptome of the pine saprophyte Ophiostoma piceae, and a comparison with the bark beetle-associated pine pathogen Grosmannia clavigera.</title>
        <authorList>
            <person name="Haridas S."/>
            <person name="Wang Y."/>
            <person name="Lim L."/>
            <person name="Massoumi Alamouti S."/>
            <person name="Jackman S."/>
            <person name="Docking R."/>
            <person name="Robertson G."/>
            <person name="Birol I."/>
            <person name="Bohlmann J."/>
            <person name="Breuil C."/>
        </authorList>
    </citation>
    <scope>NUCLEOTIDE SEQUENCE [LARGE SCALE GENOMIC DNA]</scope>
    <source>
        <strain evidence="3 4">UAMH 11346</strain>
    </source>
</reference>
<dbReference type="Proteomes" id="UP000016923">
    <property type="component" value="Unassembled WGS sequence"/>
</dbReference>
<feature type="compositionally biased region" description="Basic and acidic residues" evidence="1">
    <location>
        <begin position="267"/>
        <end position="279"/>
    </location>
</feature>
<dbReference type="OrthoDB" id="71600at2759"/>
<evidence type="ECO:0000313" key="3">
    <source>
        <dbReference type="EMBL" id="EPE09488.1"/>
    </source>
</evidence>
<protein>
    <submittedName>
        <fullName evidence="3">Tetraspanin tsp3</fullName>
    </submittedName>
</protein>
<sequence>MALWIMLYFLLMFALVGVAIYEHHTASVLSLPLSPALTALAIVLPILGLANSLSLPNAFPSSTISRHRDRDAIYTRLFQAAQLLQLILSVVLSTSFFTDAVPSAVRDCLLSTTWQRLFIGKEKDAIRRIQDTFNCCGFNSVRDRAWPFAEDINRGGGVACAERFGREVPCAGPWAATLQRSAGIDGGTATMVAVFQVVLFLLWQWFSNRHSQRGEGGWPRQLLAQFTGMAVESDEPGARRPLLGSGNGHIEEEEEADTGSDYVVDEEQGRLNEHTEHRTQATTRSGSYGTTGPRVEPSYQPGQSEPNAWGEDA</sequence>
<feature type="compositionally biased region" description="Polar residues" evidence="1">
    <location>
        <begin position="280"/>
        <end position="290"/>
    </location>
</feature>
<dbReference type="eggNOG" id="ENOG502SP07">
    <property type="taxonomic scope" value="Eukaryota"/>
</dbReference>
<dbReference type="EMBL" id="KE148147">
    <property type="protein sequence ID" value="EPE09488.1"/>
    <property type="molecule type" value="Genomic_DNA"/>
</dbReference>
<gene>
    <name evidence="3" type="ORF">F503_07264</name>
</gene>
<evidence type="ECO:0000313" key="4">
    <source>
        <dbReference type="Proteomes" id="UP000016923"/>
    </source>
</evidence>
<proteinExistence type="predicted"/>
<dbReference type="OMA" id="CALEQTW"/>
<organism evidence="3 4">
    <name type="scientific">Ophiostoma piceae (strain UAMH 11346)</name>
    <name type="common">Sap stain fungus</name>
    <dbReference type="NCBI Taxonomy" id="1262450"/>
    <lineage>
        <taxon>Eukaryota</taxon>
        <taxon>Fungi</taxon>
        <taxon>Dikarya</taxon>
        <taxon>Ascomycota</taxon>
        <taxon>Pezizomycotina</taxon>
        <taxon>Sordariomycetes</taxon>
        <taxon>Sordariomycetidae</taxon>
        <taxon>Ophiostomatales</taxon>
        <taxon>Ophiostomataceae</taxon>
        <taxon>Ophiostoma</taxon>
    </lineage>
</organism>
<dbReference type="VEuPathDB" id="FungiDB:F503_07264"/>
<keyword evidence="2" id="KW-1133">Transmembrane helix</keyword>
<evidence type="ECO:0000256" key="1">
    <source>
        <dbReference type="SAM" id="MobiDB-lite"/>
    </source>
</evidence>
<evidence type="ECO:0000256" key="2">
    <source>
        <dbReference type="SAM" id="Phobius"/>
    </source>
</evidence>
<dbReference type="AlphaFoldDB" id="S3CS72"/>
<dbReference type="SUPFAM" id="SSF48652">
    <property type="entry name" value="Tetraspanin"/>
    <property type="match status" value="1"/>
</dbReference>
<keyword evidence="2" id="KW-0472">Membrane</keyword>
<dbReference type="InterPro" id="IPR008952">
    <property type="entry name" value="Tetraspanin_EC2_sf"/>
</dbReference>
<dbReference type="GO" id="GO:0016020">
    <property type="term" value="C:membrane"/>
    <property type="evidence" value="ECO:0007669"/>
    <property type="project" value="InterPro"/>
</dbReference>
<accession>S3CS72</accession>
<feature type="region of interest" description="Disordered" evidence="1">
    <location>
        <begin position="233"/>
        <end position="313"/>
    </location>
</feature>
<feature type="compositionally biased region" description="Acidic residues" evidence="1">
    <location>
        <begin position="251"/>
        <end position="266"/>
    </location>
</feature>
<feature type="transmembrane region" description="Helical" evidence="2">
    <location>
        <begin position="36"/>
        <end position="56"/>
    </location>
</feature>
<dbReference type="STRING" id="1262450.S3CS72"/>
<feature type="transmembrane region" description="Helical" evidence="2">
    <location>
        <begin position="7"/>
        <end position="24"/>
    </location>
</feature>